<feature type="transmembrane region" description="Helical" evidence="7">
    <location>
        <begin position="98"/>
        <end position="114"/>
    </location>
</feature>
<evidence type="ECO:0000256" key="6">
    <source>
        <dbReference type="ARBA" id="ARBA00023136"/>
    </source>
</evidence>
<dbReference type="CDD" id="cd06173">
    <property type="entry name" value="MFS_MefA_like"/>
    <property type="match status" value="1"/>
</dbReference>
<keyword evidence="2" id="KW-0813">Transport</keyword>
<keyword evidence="4 7" id="KW-0812">Transmembrane</keyword>
<name>A0ABW5BRI5_9BACI</name>
<gene>
    <name evidence="9" type="ORF">ACFSKK_03270</name>
</gene>
<feature type="transmembrane region" description="Helical" evidence="7">
    <location>
        <begin position="376"/>
        <end position="397"/>
    </location>
</feature>
<dbReference type="PROSITE" id="PS50850">
    <property type="entry name" value="MFS"/>
    <property type="match status" value="1"/>
</dbReference>
<dbReference type="InterPro" id="IPR036259">
    <property type="entry name" value="MFS_trans_sf"/>
</dbReference>
<dbReference type="InterPro" id="IPR020846">
    <property type="entry name" value="MFS_dom"/>
</dbReference>
<protein>
    <submittedName>
        <fullName evidence="9">MFS transporter</fullName>
    </submittedName>
</protein>
<comment type="subcellular location">
    <subcellularLocation>
        <location evidence="1">Cell membrane</location>
        <topology evidence="1">Multi-pass membrane protein</topology>
    </subcellularLocation>
</comment>
<evidence type="ECO:0000259" key="8">
    <source>
        <dbReference type="PROSITE" id="PS50850"/>
    </source>
</evidence>
<feature type="transmembrane region" description="Helical" evidence="7">
    <location>
        <begin position="350"/>
        <end position="370"/>
    </location>
</feature>
<feature type="transmembrane region" description="Helical" evidence="7">
    <location>
        <begin position="12"/>
        <end position="36"/>
    </location>
</feature>
<feature type="transmembrane region" description="Helical" evidence="7">
    <location>
        <begin position="312"/>
        <end position="338"/>
    </location>
</feature>
<dbReference type="EMBL" id="JBHUIK010000001">
    <property type="protein sequence ID" value="MFD2212728.1"/>
    <property type="molecule type" value="Genomic_DNA"/>
</dbReference>
<evidence type="ECO:0000256" key="1">
    <source>
        <dbReference type="ARBA" id="ARBA00004651"/>
    </source>
</evidence>
<dbReference type="RefSeq" id="WP_379050067.1">
    <property type="nucleotide sequence ID" value="NZ_JBHUIK010000001.1"/>
</dbReference>
<feature type="transmembrane region" description="Helical" evidence="7">
    <location>
        <begin position="165"/>
        <end position="186"/>
    </location>
</feature>
<keyword evidence="6 7" id="KW-0472">Membrane</keyword>
<feature type="transmembrane region" description="Helical" evidence="7">
    <location>
        <begin position="214"/>
        <end position="232"/>
    </location>
</feature>
<dbReference type="PRINTS" id="PR01988">
    <property type="entry name" value="EXPORTERBACE"/>
</dbReference>
<dbReference type="InterPro" id="IPR010290">
    <property type="entry name" value="TM_effector"/>
</dbReference>
<dbReference type="Proteomes" id="UP001597318">
    <property type="component" value="Unassembled WGS sequence"/>
</dbReference>
<comment type="caution">
    <text evidence="9">The sequence shown here is derived from an EMBL/GenBank/DDBJ whole genome shotgun (WGS) entry which is preliminary data.</text>
</comment>
<organism evidence="9 10">
    <name type="scientific">Metabacillus endolithicus</name>
    <dbReference type="NCBI Taxonomy" id="1535204"/>
    <lineage>
        <taxon>Bacteria</taxon>
        <taxon>Bacillati</taxon>
        <taxon>Bacillota</taxon>
        <taxon>Bacilli</taxon>
        <taxon>Bacillales</taxon>
        <taxon>Bacillaceae</taxon>
        <taxon>Metabacillus</taxon>
    </lineage>
</organism>
<dbReference type="PANTHER" id="PTHR43266">
    <property type="entry name" value="MACROLIDE-EFFLUX PROTEIN"/>
    <property type="match status" value="1"/>
</dbReference>
<evidence type="ECO:0000313" key="10">
    <source>
        <dbReference type="Proteomes" id="UP001597318"/>
    </source>
</evidence>
<dbReference type="InterPro" id="IPR022324">
    <property type="entry name" value="Bacilysin_exporter_BacE_put"/>
</dbReference>
<evidence type="ECO:0000256" key="5">
    <source>
        <dbReference type="ARBA" id="ARBA00022989"/>
    </source>
</evidence>
<evidence type="ECO:0000313" key="9">
    <source>
        <dbReference type="EMBL" id="MFD2212728.1"/>
    </source>
</evidence>
<keyword evidence="3" id="KW-1003">Cell membrane</keyword>
<evidence type="ECO:0000256" key="3">
    <source>
        <dbReference type="ARBA" id="ARBA00022475"/>
    </source>
</evidence>
<feature type="transmembrane region" description="Helical" evidence="7">
    <location>
        <begin position="42"/>
        <end position="63"/>
    </location>
</feature>
<dbReference type="PANTHER" id="PTHR43266:SF2">
    <property type="entry name" value="MAJOR FACILITATOR SUPERFAMILY (MFS) PROFILE DOMAIN-CONTAINING PROTEIN"/>
    <property type="match status" value="1"/>
</dbReference>
<evidence type="ECO:0000256" key="2">
    <source>
        <dbReference type="ARBA" id="ARBA00022448"/>
    </source>
</evidence>
<reference evidence="10" key="1">
    <citation type="journal article" date="2019" name="Int. J. Syst. Evol. Microbiol.">
        <title>The Global Catalogue of Microorganisms (GCM) 10K type strain sequencing project: providing services to taxonomists for standard genome sequencing and annotation.</title>
        <authorList>
            <consortium name="The Broad Institute Genomics Platform"/>
            <consortium name="The Broad Institute Genome Sequencing Center for Infectious Disease"/>
            <person name="Wu L."/>
            <person name="Ma J."/>
        </authorList>
    </citation>
    <scope>NUCLEOTIDE SEQUENCE [LARGE SCALE GENOMIC DNA]</scope>
    <source>
        <strain evidence="10">CGMCC 1.15474</strain>
    </source>
</reference>
<proteinExistence type="predicted"/>
<feature type="transmembrane region" description="Helical" evidence="7">
    <location>
        <begin position="252"/>
        <end position="273"/>
    </location>
</feature>
<keyword evidence="10" id="KW-1185">Reference proteome</keyword>
<dbReference type="SUPFAM" id="SSF103473">
    <property type="entry name" value="MFS general substrate transporter"/>
    <property type="match status" value="1"/>
</dbReference>
<accession>A0ABW5BRI5</accession>
<keyword evidence="5 7" id="KW-1133">Transmembrane helix</keyword>
<feature type="transmembrane region" description="Helical" evidence="7">
    <location>
        <begin position="280"/>
        <end position="300"/>
    </location>
</feature>
<sequence>MIELLKDKTYLRYWFSVIVSFLGDAMTVTTVLYLVGTTVENPLLIGFVFVAQLLPAVILGPLVGPLIDKYSSRKIMIYSDVFRCFTVLCMILFVDKPLVLICLTLLQGIGTAFFEPARMASIPIIVGINRIPSGIALFQTTVAVIKLVGPVLAGLLLAFQSPSLVFVLDASSYIISGCLIFSLKILKAQKKEYNTNSYFNSLWYGVKEMIKTPILLFMILLLFPVLIGYGMFLTNYKAVLLQYFQVSNIEFGILEGIFAFGTVIGAIVGSYAMKKIVHYQLLYIAMGTLGLGVVSVYGIIKLDVMFSQSVFFILGGWSFITGLANALLMIPTSSIFLLNLPEAIRGRGTAIFYSIFNLFLLGGTLLGGLIASSINILLALILSGGILLITTISYPIYKNTTFMRKVKNTAISR</sequence>
<feature type="domain" description="Major facilitator superfamily (MFS) profile" evidence="8">
    <location>
        <begin position="1"/>
        <end position="402"/>
    </location>
</feature>
<evidence type="ECO:0000256" key="4">
    <source>
        <dbReference type="ARBA" id="ARBA00022692"/>
    </source>
</evidence>
<dbReference type="Pfam" id="PF05977">
    <property type="entry name" value="MFS_3"/>
    <property type="match status" value="1"/>
</dbReference>
<evidence type="ECO:0000256" key="7">
    <source>
        <dbReference type="SAM" id="Phobius"/>
    </source>
</evidence>
<dbReference type="Gene3D" id="1.20.1250.20">
    <property type="entry name" value="MFS general substrate transporter like domains"/>
    <property type="match status" value="1"/>
</dbReference>